<reference evidence="2 3" key="1">
    <citation type="submission" date="2019-02" db="EMBL/GenBank/DDBJ databases">
        <title>Bacterial novel species Emticicia sp. 17J42-9 isolated from soil.</title>
        <authorList>
            <person name="Jung H.-Y."/>
        </authorList>
    </citation>
    <scope>NUCLEOTIDE SEQUENCE [LARGE SCALE GENOMIC DNA]</scope>
    <source>
        <strain evidence="2 3">17J42-9</strain>
    </source>
</reference>
<dbReference type="OrthoDB" id="937443at2"/>
<dbReference type="CDD" id="cd00063">
    <property type="entry name" value="FN3"/>
    <property type="match status" value="1"/>
</dbReference>
<accession>A0A4Q5M5P1</accession>
<dbReference type="SUPFAM" id="SSF49265">
    <property type="entry name" value="Fibronectin type III"/>
    <property type="match status" value="1"/>
</dbReference>
<dbReference type="Pfam" id="PF18962">
    <property type="entry name" value="Por_Secre_tail"/>
    <property type="match status" value="1"/>
</dbReference>
<evidence type="ECO:0000313" key="2">
    <source>
        <dbReference type="EMBL" id="RYU97692.1"/>
    </source>
</evidence>
<evidence type="ECO:0000313" key="3">
    <source>
        <dbReference type="Proteomes" id="UP000293162"/>
    </source>
</evidence>
<comment type="caution">
    <text evidence="2">The sequence shown here is derived from an EMBL/GenBank/DDBJ whole genome shotgun (WGS) entry which is preliminary data.</text>
</comment>
<organism evidence="2 3">
    <name type="scientific">Emticicia agri</name>
    <dbReference type="NCBI Taxonomy" id="2492393"/>
    <lineage>
        <taxon>Bacteria</taxon>
        <taxon>Pseudomonadati</taxon>
        <taxon>Bacteroidota</taxon>
        <taxon>Cytophagia</taxon>
        <taxon>Cytophagales</taxon>
        <taxon>Leadbetterellaceae</taxon>
        <taxon>Emticicia</taxon>
    </lineage>
</organism>
<dbReference type="InterPro" id="IPR003961">
    <property type="entry name" value="FN3_dom"/>
</dbReference>
<dbReference type="Gene3D" id="2.60.40.10">
    <property type="entry name" value="Immunoglobulins"/>
    <property type="match status" value="1"/>
</dbReference>
<protein>
    <submittedName>
        <fullName evidence="2">T9SS type A sorting domain-containing protein</fullName>
    </submittedName>
</protein>
<sequence length="401" mass="45233">MITKTTFKKSIYIGLFVLSLTIKTNGQQTAKPEICKNPPKGYELGGDFTSMPQVACIDYAYSEGLILLGNQAGIDKGSEEYIFNYKDGDSLIFTKQNRYTVNKEGIYWLVQKGTVTESGASKNALICKSIEVIKTDIPDIEYSTCGPLVVNILIKDTPVNRKQSGYSIQYDWDNILSYKPTGLPYSIIFNRTHVFPAIPIVQAIYERNGVKACYSRAVEYVIDNFSIKQLQTLNYGKEVKIQMESREAGKEYFIEYKAKTANDWIESTTIIKANTPSTVAEATITGLDPITQYCFRLAKKDTCNYAFAYSNEMCTELVLSTEYTKGTITISPNPAEDKILINSSGATVRFIELINMKGQLVFKGEISEDTFNLSEFEKGKYFLRLYDANKKLLNTKNIVKW</sequence>
<gene>
    <name evidence="2" type="ORF">EWM59_00790</name>
</gene>
<keyword evidence="3" id="KW-1185">Reference proteome</keyword>
<feature type="domain" description="Secretion system C-terminal sorting" evidence="1">
    <location>
        <begin position="330"/>
        <end position="398"/>
    </location>
</feature>
<dbReference type="EMBL" id="SEWF01000001">
    <property type="protein sequence ID" value="RYU97692.1"/>
    <property type="molecule type" value="Genomic_DNA"/>
</dbReference>
<name>A0A4Q5M5P1_9BACT</name>
<proteinExistence type="predicted"/>
<evidence type="ECO:0000259" key="1">
    <source>
        <dbReference type="Pfam" id="PF18962"/>
    </source>
</evidence>
<dbReference type="InterPro" id="IPR026444">
    <property type="entry name" value="Secre_tail"/>
</dbReference>
<dbReference type="Proteomes" id="UP000293162">
    <property type="component" value="Unassembled WGS sequence"/>
</dbReference>
<dbReference type="RefSeq" id="WP_130019038.1">
    <property type="nucleotide sequence ID" value="NZ_SEWF01000001.1"/>
</dbReference>
<dbReference type="AlphaFoldDB" id="A0A4Q5M5P1"/>
<dbReference type="InterPro" id="IPR036116">
    <property type="entry name" value="FN3_sf"/>
</dbReference>
<dbReference type="NCBIfam" id="TIGR04183">
    <property type="entry name" value="Por_Secre_tail"/>
    <property type="match status" value="1"/>
</dbReference>
<dbReference type="InterPro" id="IPR013783">
    <property type="entry name" value="Ig-like_fold"/>
</dbReference>